<dbReference type="Pfam" id="PF13920">
    <property type="entry name" value="zf-C3HC4_3"/>
    <property type="match status" value="1"/>
</dbReference>
<keyword evidence="4" id="KW-1185">Reference proteome</keyword>
<dbReference type="PANTHER" id="PTHR22696">
    <property type="entry name" value="E3 UBIQUITIN-PROTEIN LIGASE RNF26"/>
    <property type="match status" value="1"/>
</dbReference>
<dbReference type="InterPro" id="IPR001841">
    <property type="entry name" value="Znf_RING"/>
</dbReference>
<dbReference type="PANTHER" id="PTHR22696:SF1">
    <property type="entry name" value="E3 UBIQUITIN-PROTEIN LIGASE RNF26"/>
    <property type="match status" value="1"/>
</dbReference>
<dbReference type="EMBL" id="CM035428">
    <property type="protein sequence ID" value="KAH7301465.1"/>
    <property type="molecule type" value="Genomic_DNA"/>
</dbReference>
<keyword evidence="1" id="KW-0862">Zinc</keyword>
<dbReference type="SUPFAM" id="SSF57850">
    <property type="entry name" value="RING/U-box"/>
    <property type="match status" value="1"/>
</dbReference>
<dbReference type="Proteomes" id="UP000825935">
    <property type="component" value="Chromosome 23"/>
</dbReference>
<keyword evidence="1" id="KW-0479">Metal-binding</keyword>
<dbReference type="InterPro" id="IPR013083">
    <property type="entry name" value="Znf_RING/FYVE/PHD"/>
</dbReference>
<accession>A0A8T2S0V1</accession>
<dbReference type="OrthoDB" id="1929407at2759"/>
<evidence type="ECO:0000313" key="4">
    <source>
        <dbReference type="Proteomes" id="UP000825935"/>
    </source>
</evidence>
<dbReference type="Gene3D" id="3.30.40.10">
    <property type="entry name" value="Zinc/RING finger domain, C3HC4 (zinc finger)"/>
    <property type="match status" value="1"/>
</dbReference>
<gene>
    <name evidence="3" type="ORF">KP509_23G028000</name>
</gene>
<dbReference type="GO" id="GO:0016567">
    <property type="term" value="P:protein ubiquitination"/>
    <property type="evidence" value="ECO:0007669"/>
    <property type="project" value="TreeGrafter"/>
</dbReference>
<reference evidence="3 4" key="1">
    <citation type="submission" date="2021-08" db="EMBL/GenBank/DDBJ databases">
        <title>WGS assembly of Ceratopteris richardii.</title>
        <authorList>
            <person name="Marchant D.B."/>
            <person name="Chen G."/>
            <person name="Jenkins J."/>
            <person name="Shu S."/>
            <person name="Leebens-Mack J."/>
            <person name="Grimwood J."/>
            <person name="Schmutz J."/>
            <person name="Soltis P."/>
            <person name="Soltis D."/>
            <person name="Chen Z.-H."/>
        </authorList>
    </citation>
    <scope>NUCLEOTIDE SEQUENCE [LARGE SCALE GENOMIC DNA]</scope>
    <source>
        <strain evidence="3">Whitten #5841</strain>
        <tissue evidence="3">Leaf</tissue>
    </source>
</reference>
<dbReference type="GO" id="GO:0061630">
    <property type="term" value="F:ubiquitin protein ligase activity"/>
    <property type="evidence" value="ECO:0007669"/>
    <property type="project" value="TreeGrafter"/>
</dbReference>
<keyword evidence="1" id="KW-0863">Zinc-finger</keyword>
<evidence type="ECO:0000256" key="1">
    <source>
        <dbReference type="PROSITE-ProRule" id="PRU00175"/>
    </source>
</evidence>
<dbReference type="GO" id="GO:0008270">
    <property type="term" value="F:zinc ion binding"/>
    <property type="evidence" value="ECO:0007669"/>
    <property type="project" value="UniProtKB-KW"/>
</dbReference>
<name>A0A8T2S0V1_CERRI</name>
<dbReference type="GO" id="GO:0006511">
    <property type="term" value="P:ubiquitin-dependent protein catabolic process"/>
    <property type="evidence" value="ECO:0007669"/>
    <property type="project" value="TreeGrafter"/>
</dbReference>
<feature type="domain" description="RING-type" evidence="2">
    <location>
        <begin position="188"/>
        <end position="228"/>
    </location>
</feature>
<comment type="caution">
    <text evidence="3">The sequence shown here is derived from an EMBL/GenBank/DDBJ whole genome shotgun (WGS) entry which is preliminary data.</text>
</comment>
<dbReference type="PROSITE" id="PS50089">
    <property type="entry name" value="ZF_RING_2"/>
    <property type="match status" value="1"/>
</dbReference>
<proteinExistence type="predicted"/>
<dbReference type="CDD" id="cd16649">
    <property type="entry name" value="mRING-HC-C3HC5_CGRF1-like"/>
    <property type="match status" value="1"/>
</dbReference>
<dbReference type="AlphaFoldDB" id="A0A8T2S0V1"/>
<sequence length="247" mass="28608">MRKSSRVKVMVENKRKVSERELAVSWPRQQRAYERLTRMQGASIEEQDVFTVKHGAGDRTRQADHGDAVPKDFKWTTEEKRAKVIRRMASVQRMVREGMPRMTYEELRGVRNAAKALFQEIDLAMDNAKEAEETAATRRLEEQETTIRWLELGHAIFEEQKEGMEEKHSAERQELRRQLLEEREKALCLVCLERPRNTLVLPCLHFQYCLDCLLQHRSCNGNTCPTCRRSIEGLCMASSLAASSPAT</sequence>
<evidence type="ECO:0000259" key="2">
    <source>
        <dbReference type="PROSITE" id="PS50089"/>
    </source>
</evidence>
<dbReference type="SMART" id="SM00184">
    <property type="entry name" value="RING"/>
    <property type="match status" value="1"/>
</dbReference>
<evidence type="ECO:0000313" key="3">
    <source>
        <dbReference type="EMBL" id="KAH7301465.1"/>
    </source>
</evidence>
<protein>
    <recommendedName>
        <fullName evidence="2">RING-type domain-containing protein</fullName>
    </recommendedName>
</protein>
<organism evidence="3 4">
    <name type="scientific">Ceratopteris richardii</name>
    <name type="common">Triangle waterfern</name>
    <dbReference type="NCBI Taxonomy" id="49495"/>
    <lineage>
        <taxon>Eukaryota</taxon>
        <taxon>Viridiplantae</taxon>
        <taxon>Streptophyta</taxon>
        <taxon>Embryophyta</taxon>
        <taxon>Tracheophyta</taxon>
        <taxon>Polypodiopsida</taxon>
        <taxon>Polypodiidae</taxon>
        <taxon>Polypodiales</taxon>
        <taxon>Pteridineae</taxon>
        <taxon>Pteridaceae</taxon>
        <taxon>Parkerioideae</taxon>
        <taxon>Ceratopteris</taxon>
    </lineage>
</organism>